<protein>
    <submittedName>
        <fullName evidence="2">Uncharacterized protein</fullName>
    </submittedName>
</protein>
<evidence type="ECO:0000313" key="3">
    <source>
        <dbReference type="Proteomes" id="UP000006591"/>
    </source>
</evidence>
<feature type="compositionally biased region" description="Basic and acidic residues" evidence="1">
    <location>
        <begin position="71"/>
        <end position="81"/>
    </location>
</feature>
<name>A0A0E0IKL7_ORYNI</name>
<accession>A0A0E0IKL7</accession>
<keyword evidence="3" id="KW-1185">Reference proteome</keyword>
<feature type="region of interest" description="Disordered" evidence="1">
    <location>
        <begin position="53"/>
        <end position="95"/>
    </location>
</feature>
<evidence type="ECO:0000256" key="1">
    <source>
        <dbReference type="SAM" id="MobiDB-lite"/>
    </source>
</evidence>
<reference evidence="2" key="2">
    <citation type="submission" date="2018-04" db="EMBL/GenBank/DDBJ databases">
        <title>OnivRS2 (Oryza nivara Reference Sequence Version 2).</title>
        <authorList>
            <person name="Zhang J."/>
            <person name="Kudrna D."/>
            <person name="Lee S."/>
            <person name="Talag J."/>
            <person name="Rajasekar S."/>
            <person name="Welchert J."/>
            <person name="Hsing Y.-I."/>
            <person name="Wing R.A."/>
        </authorList>
    </citation>
    <scope>NUCLEOTIDE SEQUENCE [LARGE SCALE GENOMIC DNA]</scope>
    <source>
        <strain evidence="2">SL10</strain>
    </source>
</reference>
<dbReference type="EnsemblPlants" id="ONIVA09G12780.2">
    <property type="protein sequence ID" value="ONIVA09G12780.2"/>
    <property type="gene ID" value="ONIVA09G12780"/>
</dbReference>
<sequence length="95" mass="10324">MENLSADRRSIREANHKLVYMRVGGGLLGIGRSLDGDVVLEAAGSPAMGAPLAELLQKKNKPNKNPKKKGRERERERERKKQSTGTGGSEAKVKA</sequence>
<dbReference type="Proteomes" id="UP000006591">
    <property type="component" value="Chromosome 9"/>
</dbReference>
<organism evidence="2">
    <name type="scientific">Oryza nivara</name>
    <name type="common">Indian wild rice</name>
    <name type="synonym">Oryza sativa f. spontanea</name>
    <dbReference type="NCBI Taxonomy" id="4536"/>
    <lineage>
        <taxon>Eukaryota</taxon>
        <taxon>Viridiplantae</taxon>
        <taxon>Streptophyta</taxon>
        <taxon>Embryophyta</taxon>
        <taxon>Tracheophyta</taxon>
        <taxon>Spermatophyta</taxon>
        <taxon>Magnoliopsida</taxon>
        <taxon>Liliopsida</taxon>
        <taxon>Poales</taxon>
        <taxon>Poaceae</taxon>
        <taxon>BOP clade</taxon>
        <taxon>Oryzoideae</taxon>
        <taxon>Oryzeae</taxon>
        <taxon>Oryzinae</taxon>
        <taxon>Oryza</taxon>
    </lineage>
</organism>
<feature type="compositionally biased region" description="Basic residues" evidence="1">
    <location>
        <begin position="58"/>
        <end position="70"/>
    </location>
</feature>
<reference evidence="2" key="1">
    <citation type="submission" date="2015-04" db="UniProtKB">
        <authorList>
            <consortium name="EnsemblPlants"/>
        </authorList>
    </citation>
    <scope>IDENTIFICATION</scope>
    <source>
        <strain evidence="2">SL10</strain>
    </source>
</reference>
<dbReference type="Gramene" id="ONIVA09G12780.2">
    <property type="protein sequence ID" value="ONIVA09G12780.2"/>
    <property type="gene ID" value="ONIVA09G12780"/>
</dbReference>
<proteinExistence type="predicted"/>
<dbReference type="AlphaFoldDB" id="A0A0E0IKL7"/>
<evidence type="ECO:0000313" key="2">
    <source>
        <dbReference type="EnsemblPlants" id="ONIVA09G12780.2"/>
    </source>
</evidence>